<dbReference type="InterPro" id="IPR012919">
    <property type="entry name" value="SUN_dom"/>
</dbReference>
<organism evidence="7 8">
    <name type="scientific">Taxus chinensis</name>
    <name type="common">Chinese yew</name>
    <name type="synonym">Taxus wallichiana var. chinensis</name>
    <dbReference type="NCBI Taxonomy" id="29808"/>
    <lineage>
        <taxon>Eukaryota</taxon>
        <taxon>Viridiplantae</taxon>
        <taxon>Streptophyta</taxon>
        <taxon>Embryophyta</taxon>
        <taxon>Tracheophyta</taxon>
        <taxon>Spermatophyta</taxon>
        <taxon>Pinopsida</taxon>
        <taxon>Pinidae</taxon>
        <taxon>Conifers II</taxon>
        <taxon>Cupressales</taxon>
        <taxon>Taxaceae</taxon>
        <taxon>Taxus</taxon>
    </lineage>
</organism>
<dbReference type="PANTHER" id="PTHR12911">
    <property type="entry name" value="SAD1/UNC-84-LIKE PROTEIN-RELATED"/>
    <property type="match status" value="1"/>
</dbReference>
<dbReference type="EMBL" id="JAHRHJ020000011">
    <property type="protein sequence ID" value="KAH9295129.1"/>
    <property type="molecule type" value="Genomic_DNA"/>
</dbReference>
<protein>
    <recommendedName>
        <fullName evidence="6">SUN domain-containing protein</fullName>
    </recommendedName>
</protein>
<dbReference type="OMA" id="NMYEQML"/>
<evidence type="ECO:0000256" key="5">
    <source>
        <dbReference type="SAM" id="MobiDB-lite"/>
    </source>
</evidence>
<evidence type="ECO:0000256" key="3">
    <source>
        <dbReference type="ARBA" id="ARBA00022989"/>
    </source>
</evidence>
<evidence type="ECO:0000256" key="1">
    <source>
        <dbReference type="ARBA" id="ARBA00004370"/>
    </source>
</evidence>
<keyword evidence="3" id="KW-1133">Transmembrane helix</keyword>
<gene>
    <name evidence="7" type="ORF">KI387_038717</name>
</gene>
<comment type="caution">
    <text evidence="7">The sequence shown here is derived from an EMBL/GenBank/DDBJ whole genome shotgun (WGS) entry which is preliminary data.</text>
</comment>
<dbReference type="GO" id="GO:0016020">
    <property type="term" value="C:membrane"/>
    <property type="evidence" value="ECO:0007669"/>
    <property type="project" value="UniProtKB-SubCell"/>
</dbReference>
<dbReference type="GO" id="GO:0043495">
    <property type="term" value="F:protein-membrane adaptor activity"/>
    <property type="evidence" value="ECO:0007669"/>
    <property type="project" value="TreeGrafter"/>
</dbReference>
<evidence type="ECO:0000313" key="7">
    <source>
        <dbReference type="EMBL" id="KAH9295129.1"/>
    </source>
</evidence>
<accession>A0AA38CCG4</accession>
<name>A0AA38CCG4_TAXCH</name>
<dbReference type="PANTHER" id="PTHR12911:SF8">
    <property type="entry name" value="KLAROID PROTEIN-RELATED"/>
    <property type="match status" value="1"/>
</dbReference>
<dbReference type="GO" id="GO:0005635">
    <property type="term" value="C:nuclear envelope"/>
    <property type="evidence" value="ECO:0007669"/>
    <property type="project" value="TreeGrafter"/>
</dbReference>
<evidence type="ECO:0000256" key="4">
    <source>
        <dbReference type="ARBA" id="ARBA00023136"/>
    </source>
</evidence>
<feature type="compositionally biased region" description="Polar residues" evidence="5">
    <location>
        <begin position="34"/>
        <end position="45"/>
    </location>
</feature>
<comment type="subcellular location">
    <subcellularLocation>
        <location evidence="1">Membrane</location>
    </subcellularLocation>
</comment>
<keyword evidence="2" id="KW-0812">Transmembrane</keyword>
<evidence type="ECO:0000313" key="8">
    <source>
        <dbReference type="Proteomes" id="UP000824469"/>
    </source>
</evidence>
<dbReference type="Gene3D" id="2.60.120.260">
    <property type="entry name" value="Galactose-binding domain-like"/>
    <property type="match status" value="1"/>
</dbReference>
<dbReference type="PROSITE" id="PS51469">
    <property type="entry name" value="SUN"/>
    <property type="match status" value="1"/>
</dbReference>
<dbReference type="Pfam" id="PF07738">
    <property type="entry name" value="Sad1_UNC"/>
    <property type="match status" value="1"/>
</dbReference>
<dbReference type="Proteomes" id="UP000824469">
    <property type="component" value="Unassembled WGS sequence"/>
</dbReference>
<feature type="region of interest" description="Disordered" evidence="5">
    <location>
        <begin position="13"/>
        <end position="50"/>
    </location>
</feature>
<keyword evidence="8" id="KW-1185">Reference proteome</keyword>
<evidence type="ECO:0000256" key="2">
    <source>
        <dbReference type="ARBA" id="ARBA00022692"/>
    </source>
</evidence>
<dbReference type="InterPro" id="IPR045119">
    <property type="entry name" value="SUN1-5"/>
</dbReference>
<feature type="non-terminal residue" evidence="7">
    <location>
        <position position="385"/>
    </location>
</feature>
<sequence>MSTMAVTANASVNTVVSGPPPPLRQSVRKRTAASAVSTRTSNREVGTTEEELNLSQTAADYIYGKDLSHTIRGETVLDSIPSSKNVTVPTRKTLKAPHPQSPQNPNPSDRNSSKAAAAKLQLVGNVFTKTFMMFILVAGMGTTVWNWSLHRNEPSGLVMQPGMSVSEGRISELEEFLKKTTKMMQVQLELVDMKFGKQVEDLRKELEDKIEEQTAVFLTELRNLQVHTGEIEESLLKLADSGILSKGEVLGLVNSVVETRAIEGKGQALSLDDVRAVAKRIVEAEIEKHSADGLGRVDYALGSGGGKVVRHSEGYFIGNGRNWGLDSLSLLRSVGSVHPYASKILEPSFGDPGQCLPLKSSNVFVDIALRTSILPEAVTLEHVSQ</sequence>
<reference evidence="7 8" key="1">
    <citation type="journal article" date="2021" name="Nat. Plants">
        <title>The Taxus genome provides insights into paclitaxel biosynthesis.</title>
        <authorList>
            <person name="Xiong X."/>
            <person name="Gou J."/>
            <person name="Liao Q."/>
            <person name="Li Y."/>
            <person name="Zhou Q."/>
            <person name="Bi G."/>
            <person name="Li C."/>
            <person name="Du R."/>
            <person name="Wang X."/>
            <person name="Sun T."/>
            <person name="Guo L."/>
            <person name="Liang H."/>
            <person name="Lu P."/>
            <person name="Wu Y."/>
            <person name="Zhang Z."/>
            <person name="Ro D.K."/>
            <person name="Shang Y."/>
            <person name="Huang S."/>
            <person name="Yan J."/>
        </authorList>
    </citation>
    <scope>NUCLEOTIDE SEQUENCE [LARGE SCALE GENOMIC DNA]</scope>
    <source>
        <strain evidence="7">Ta-2019</strain>
    </source>
</reference>
<proteinExistence type="predicted"/>
<feature type="domain" description="SUN" evidence="6">
    <location>
        <begin position="304"/>
        <end position="385"/>
    </location>
</feature>
<keyword evidence="4" id="KW-0472">Membrane</keyword>
<dbReference type="AlphaFoldDB" id="A0AA38CCG4"/>
<feature type="region of interest" description="Disordered" evidence="5">
    <location>
        <begin position="91"/>
        <end position="115"/>
    </location>
</feature>
<evidence type="ECO:0000259" key="6">
    <source>
        <dbReference type="PROSITE" id="PS51469"/>
    </source>
</evidence>